<reference evidence="2 3" key="1">
    <citation type="submission" date="2022-01" db="EMBL/GenBank/DDBJ databases">
        <title>A chromosomal length assembly of Cordylochernes scorpioides.</title>
        <authorList>
            <person name="Zeh D."/>
            <person name="Zeh J."/>
        </authorList>
    </citation>
    <scope>NUCLEOTIDE SEQUENCE [LARGE SCALE GENOMIC DNA]</scope>
    <source>
        <strain evidence="2">IN4F17</strain>
        <tissue evidence="2">Whole Body</tissue>
    </source>
</reference>
<accession>A0ABY6KVM0</accession>
<feature type="region of interest" description="Disordered" evidence="1">
    <location>
        <begin position="1"/>
        <end position="28"/>
    </location>
</feature>
<protein>
    <submittedName>
        <fullName evidence="2">ASPRV1</fullName>
    </submittedName>
</protein>
<proteinExistence type="predicted"/>
<feature type="compositionally biased region" description="Basic and acidic residues" evidence="1">
    <location>
        <begin position="8"/>
        <end position="27"/>
    </location>
</feature>
<evidence type="ECO:0000313" key="2">
    <source>
        <dbReference type="EMBL" id="UYV72906.1"/>
    </source>
</evidence>
<evidence type="ECO:0000313" key="3">
    <source>
        <dbReference type="Proteomes" id="UP001235939"/>
    </source>
</evidence>
<keyword evidence="3" id="KW-1185">Reference proteome</keyword>
<sequence length="109" mass="12598">MNFGHHVAQKDQLSEKLKTRAQGKEETSDSYIQDVPYLCREVNPAMMENGIVAHLTKVISEEIYRSIVILDIATIDEFIKWCRKIEASHKQRVNKRVVYDRLPNVAAID</sequence>
<evidence type="ECO:0000256" key="1">
    <source>
        <dbReference type="SAM" id="MobiDB-lite"/>
    </source>
</evidence>
<dbReference type="EMBL" id="CP092872">
    <property type="protein sequence ID" value="UYV72906.1"/>
    <property type="molecule type" value="Genomic_DNA"/>
</dbReference>
<dbReference type="Proteomes" id="UP001235939">
    <property type="component" value="Chromosome 10"/>
</dbReference>
<organism evidence="2 3">
    <name type="scientific">Cordylochernes scorpioides</name>
    <dbReference type="NCBI Taxonomy" id="51811"/>
    <lineage>
        <taxon>Eukaryota</taxon>
        <taxon>Metazoa</taxon>
        <taxon>Ecdysozoa</taxon>
        <taxon>Arthropoda</taxon>
        <taxon>Chelicerata</taxon>
        <taxon>Arachnida</taxon>
        <taxon>Pseudoscorpiones</taxon>
        <taxon>Cheliferoidea</taxon>
        <taxon>Chernetidae</taxon>
        <taxon>Cordylochernes</taxon>
    </lineage>
</organism>
<gene>
    <name evidence="2" type="ORF">LAZ67_10001130</name>
</gene>
<name>A0ABY6KVM0_9ARAC</name>